<dbReference type="InterPro" id="IPR052672">
    <property type="entry name" value="Type1_Cytokine_Rcpt_Type2"/>
</dbReference>
<evidence type="ECO:0000256" key="6">
    <source>
        <dbReference type="ARBA" id="ARBA00022989"/>
    </source>
</evidence>
<feature type="signal peptide" evidence="12">
    <location>
        <begin position="1"/>
        <end position="27"/>
    </location>
</feature>
<evidence type="ECO:0000259" key="13">
    <source>
        <dbReference type="PROSITE" id="PS50853"/>
    </source>
</evidence>
<dbReference type="GO" id="GO:0005886">
    <property type="term" value="C:plasma membrane"/>
    <property type="evidence" value="ECO:0007669"/>
    <property type="project" value="UniProtKB-ARBA"/>
</dbReference>
<feature type="compositionally biased region" description="Polar residues" evidence="10">
    <location>
        <begin position="932"/>
        <end position="947"/>
    </location>
</feature>
<dbReference type="Pfam" id="PF17971">
    <property type="entry name" value="LIFR_D2"/>
    <property type="match status" value="1"/>
</dbReference>
<dbReference type="SMART" id="SM00060">
    <property type="entry name" value="FN3"/>
    <property type="match status" value="4"/>
</dbReference>
<evidence type="ECO:0000256" key="9">
    <source>
        <dbReference type="ARBA" id="ARBA00023180"/>
    </source>
</evidence>
<dbReference type="GeneID" id="120830960"/>
<evidence type="ECO:0000256" key="1">
    <source>
        <dbReference type="ARBA" id="ARBA00004479"/>
    </source>
</evidence>
<feature type="region of interest" description="Disordered" evidence="10">
    <location>
        <begin position="846"/>
        <end position="947"/>
    </location>
</feature>
<evidence type="ECO:0000256" key="7">
    <source>
        <dbReference type="ARBA" id="ARBA00023136"/>
    </source>
</evidence>
<evidence type="ECO:0000256" key="8">
    <source>
        <dbReference type="ARBA" id="ARBA00023170"/>
    </source>
</evidence>
<feature type="region of interest" description="Disordered" evidence="10">
    <location>
        <begin position="785"/>
        <end position="808"/>
    </location>
</feature>
<evidence type="ECO:0000313" key="14">
    <source>
        <dbReference type="Ensembl" id="ENSGACP00000069316.1"/>
    </source>
</evidence>
<dbReference type="PANTHER" id="PTHR48423:SF1">
    <property type="entry name" value="INTERLEUKIN-27 RECEPTOR SUBUNIT ALPHA"/>
    <property type="match status" value="1"/>
</dbReference>
<organism evidence="14 15">
    <name type="scientific">Gasterosteus aculeatus aculeatus</name>
    <name type="common">three-spined stickleback</name>
    <dbReference type="NCBI Taxonomy" id="481459"/>
    <lineage>
        <taxon>Eukaryota</taxon>
        <taxon>Metazoa</taxon>
        <taxon>Chordata</taxon>
        <taxon>Craniata</taxon>
        <taxon>Vertebrata</taxon>
        <taxon>Euteleostomi</taxon>
        <taxon>Actinopterygii</taxon>
        <taxon>Neopterygii</taxon>
        <taxon>Teleostei</taxon>
        <taxon>Neoteleostei</taxon>
        <taxon>Acanthomorphata</taxon>
        <taxon>Eupercaria</taxon>
        <taxon>Perciformes</taxon>
        <taxon>Cottioidei</taxon>
        <taxon>Gasterosteales</taxon>
        <taxon>Gasterosteidae</taxon>
        <taxon>Gasterosteus</taxon>
    </lineage>
</organism>
<evidence type="ECO:0000256" key="11">
    <source>
        <dbReference type="SAM" id="Phobius"/>
    </source>
</evidence>
<evidence type="ECO:0000256" key="2">
    <source>
        <dbReference type="ARBA" id="ARBA00008921"/>
    </source>
</evidence>
<keyword evidence="6 11" id="KW-1133">Transmembrane helix</keyword>
<keyword evidence="5" id="KW-0677">Repeat</keyword>
<reference evidence="14" key="2">
    <citation type="submission" date="2025-08" db="UniProtKB">
        <authorList>
            <consortium name="Ensembl"/>
        </authorList>
    </citation>
    <scope>IDENTIFICATION</scope>
</reference>
<dbReference type="PROSITE" id="PS50853">
    <property type="entry name" value="FN3"/>
    <property type="match status" value="1"/>
</dbReference>
<keyword evidence="7 11" id="KW-0472">Membrane</keyword>
<comment type="similarity">
    <text evidence="2">Belongs to the type I cytokine receptor family. Type 2 subfamily.</text>
</comment>
<feature type="domain" description="Fibronectin type-III" evidence="13">
    <location>
        <begin position="309"/>
        <end position="408"/>
    </location>
</feature>
<feature type="transmembrane region" description="Helical" evidence="11">
    <location>
        <begin position="702"/>
        <end position="726"/>
    </location>
</feature>
<keyword evidence="3 11" id="KW-0812">Transmembrane</keyword>
<dbReference type="SUPFAM" id="SSF49265">
    <property type="entry name" value="Fibronectin type III"/>
    <property type="match status" value="4"/>
</dbReference>
<dbReference type="InterPro" id="IPR003961">
    <property type="entry name" value="FN3_dom"/>
</dbReference>
<proteinExistence type="inferred from homology"/>
<keyword evidence="9" id="KW-0325">Glycoprotein</keyword>
<evidence type="ECO:0000256" key="4">
    <source>
        <dbReference type="ARBA" id="ARBA00022729"/>
    </source>
</evidence>
<name>A0AAQ4RZU8_GASAC</name>
<dbReference type="Ensembl" id="ENSGACT00000038145.1">
    <property type="protein sequence ID" value="ENSGACP00000069316.1"/>
    <property type="gene ID" value="ENSGACG00000006134.2"/>
</dbReference>
<dbReference type="KEGG" id="gat:120830960"/>
<dbReference type="CTD" id="541493"/>
<dbReference type="InterPro" id="IPR048497">
    <property type="entry name" value="LIF-R-like_Ig-like"/>
</dbReference>
<evidence type="ECO:0000256" key="3">
    <source>
        <dbReference type="ARBA" id="ARBA00022692"/>
    </source>
</evidence>
<reference evidence="14 15" key="1">
    <citation type="journal article" date="2021" name="G3 (Bethesda)">
        <title>Improved contiguity of the threespine stickleback genome using long-read sequencing.</title>
        <authorList>
            <person name="Nath S."/>
            <person name="Shaw D.E."/>
            <person name="White M.A."/>
        </authorList>
    </citation>
    <scope>NUCLEOTIDE SEQUENCE [LARGE SCALE GENOMIC DNA]</scope>
    <source>
        <strain evidence="14 15">Lake Benthic</strain>
    </source>
</reference>
<reference evidence="14" key="3">
    <citation type="submission" date="2025-09" db="UniProtKB">
        <authorList>
            <consortium name="Ensembl"/>
        </authorList>
    </citation>
    <scope>IDENTIFICATION</scope>
</reference>
<sequence length="984" mass="108149">MSRSQPTWSPVWLTCVLVGLAAVHTLAKEVPAVPQQVDVSPDKSTQQLSISWLGGAAATFDLLILRTELNETVFYETVSVSVNQASGRHQWTWTSVEPLECTSLSVRIRSRDGQTTSDWSSTETLESDIPSNAIYMFPQDRVVPVGSNTTFCCIVEKGKQLRTIKYDSTVMHPTPLSSRSYSVTAVNQTLSNRAGSNVVCRDTPEAKMNGAVVFVGYPPRPSDLVCETHDLTSAVCRWKGGRDTNLYGKRGTKYMLNNRQCIASSTEDKLEGCSETWWEGNWTLVAKNPLGQHVLTDAAELIHRVRPTAPENPTSVVTSWNATVRWGWKYDVYSSLALVCQAELTPKGDPAKPSQHTFSGLGLRSVTLLDLYPDEEYGVRVRCGAQHNFWKWGNWSETISFRTNTYAPDALDVWMWMNKNYPAQVLWKPLTPRQSHGPITDYEVTLWSSEENLQRTAHIPPDTSAELVNLTQITTLGSDKITATVVARNTGGESQPASVHIPLRLTDVEPRSVSRVFYTDGGFPLSWERDDNATGAYVVDWYNAVCSSLKNCPVGWIKLAAGNTSVSVESADFRPGVMYNISLYSSTSEAPELLQRWQGYIQELVPSSSVSLSTTQQDADILLAWGEIPLANRRGFLLGYNVYINNGTQLTLLANLSDPGSRNYTVKGLSEGSYKFTIKAYTSAGEDTGATASIMLEPYADWLILEIFASLGITSAFLLIGTIFCYKKRKWVKKAFYPDIPEPKLPGDWSRPQGPLDVKPSPHSLVHMVEKPEWDSSKETLVVIPEEDEDEERLGDDTDEPASLRYYNHVVDERPIRPRFPDSSASSASSMDSARTDVTYTGIQTSGSSLVFQPDPEGSSEVHQPPAHPSFCTGEGGGGGGGGYRPQMQSRAQNDDMGLASPEPSFEPQAASAGGYKPQSSWHFDSLEEAGESQNGLAPSLGSPTSIASTQFLLPDGDEQADERRQPAAAAAAWFTNLLSSTKP</sequence>
<dbReference type="GeneTree" id="ENSGT00940000165259"/>
<dbReference type="Proteomes" id="UP000007635">
    <property type="component" value="Chromosome XIII"/>
</dbReference>
<dbReference type="PANTHER" id="PTHR48423">
    <property type="entry name" value="INTERLEUKIN-27 RECEPTOR SUBUNIT ALPHA"/>
    <property type="match status" value="1"/>
</dbReference>
<evidence type="ECO:0000313" key="15">
    <source>
        <dbReference type="Proteomes" id="UP000007635"/>
    </source>
</evidence>
<evidence type="ECO:0000256" key="5">
    <source>
        <dbReference type="ARBA" id="ARBA00022737"/>
    </source>
</evidence>
<protein>
    <recommendedName>
        <fullName evidence="13">Fibronectin type-III domain-containing protein</fullName>
    </recommendedName>
</protein>
<evidence type="ECO:0000256" key="12">
    <source>
        <dbReference type="SAM" id="SignalP"/>
    </source>
</evidence>
<dbReference type="InterPro" id="IPR040817">
    <property type="entry name" value="LIFR_D2"/>
</dbReference>
<dbReference type="InterPro" id="IPR013783">
    <property type="entry name" value="Ig-like_fold"/>
</dbReference>
<comment type="subcellular location">
    <subcellularLocation>
        <location evidence="1">Membrane</location>
        <topology evidence="1">Single-pass type I membrane protein</topology>
    </subcellularLocation>
</comment>
<dbReference type="RefSeq" id="XP_040051943.1">
    <property type="nucleotide sequence ID" value="XM_040196009.1"/>
</dbReference>
<accession>A0AAQ4RZU8</accession>
<dbReference type="AlphaFoldDB" id="A0AAQ4RZU8"/>
<dbReference type="Pfam" id="PF25552">
    <property type="entry name" value="LIFR_D4"/>
    <property type="match status" value="1"/>
</dbReference>
<dbReference type="Gene3D" id="2.60.40.10">
    <property type="entry name" value="Immunoglobulins"/>
    <property type="match status" value="7"/>
</dbReference>
<evidence type="ECO:0000256" key="10">
    <source>
        <dbReference type="SAM" id="MobiDB-lite"/>
    </source>
</evidence>
<keyword evidence="15" id="KW-1185">Reference proteome</keyword>
<keyword evidence="8" id="KW-0675">Receptor</keyword>
<keyword evidence="4 12" id="KW-0732">Signal</keyword>
<dbReference type="InterPro" id="IPR036116">
    <property type="entry name" value="FN3_sf"/>
</dbReference>
<dbReference type="Pfam" id="PF21177">
    <property type="entry name" value="LIF-R_Ig-like"/>
    <property type="match status" value="1"/>
</dbReference>
<feature type="compositionally biased region" description="Acidic residues" evidence="10">
    <location>
        <begin position="785"/>
        <end position="800"/>
    </location>
</feature>
<dbReference type="CDD" id="cd00063">
    <property type="entry name" value="FN3"/>
    <property type="match status" value="2"/>
</dbReference>
<feature type="compositionally biased region" description="Gly residues" evidence="10">
    <location>
        <begin position="874"/>
        <end position="884"/>
    </location>
</feature>
<feature type="chain" id="PRO_5042871421" description="Fibronectin type-III domain-containing protein" evidence="12">
    <location>
        <begin position="28"/>
        <end position="984"/>
    </location>
</feature>